<dbReference type="AlphaFoldDB" id="A0A1H7RBN6"/>
<evidence type="ECO:0000256" key="3">
    <source>
        <dbReference type="ARBA" id="ARBA00023295"/>
    </source>
</evidence>
<dbReference type="Proteomes" id="UP000198548">
    <property type="component" value="Unassembled WGS sequence"/>
</dbReference>
<dbReference type="EMBL" id="BJUX01000007">
    <property type="protein sequence ID" value="GEK88821.1"/>
    <property type="molecule type" value="Genomic_DNA"/>
</dbReference>
<dbReference type="STRING" id="426703.SAMN04488100_10440"/>
<evidence type="ECO:0000256" key="1">
    <source>
        <dbReference type="ARBA" id="ARBA00009865"/>
    </source>
</evidence>
<proteinExistence type="inferred from homology"/>
<dbReference type="InterPro" id="IPR023296">
    <property type="entry name" value="Glyco_hydro_beta-prop_sf"/>
</dbReference>
<gene>
    <name evidence="8" type="primary">xylB</name>
    <name evidence="8" type="ORF">APU01nite_08600</name>
    <name evidence="9" type="ORF">SAMN04488100_10440</name>
</gene>
<feature type="active site" description="Proton donor" evidence="4">
    <location>
        <position position="184"/>
    </location>
</feature>
<keyword evidence="2 6" id="KW-0378">Hydrolase</keyword>
<evidence type="ECO:0000256" key="4">
    <source>
        <dbReference type="PIRSR" id="PIRSR606710-1"/>
    </source>
</evidence>
<evidence type="ECO:0000259" key="7">
    <source>
        <dbReference type="Pfam" id="PF17851"/>
    </source>
</evidence>
<dbReference type="EMBL" id="FOBL01000004">
    <property type="protein sequence ID" value="SEL57696.1"/>
    <property type="molecule type" value="Genomic_DNA"/>
</dbReference>
<protein>
    <submittedName>
        <fullName evidence="9">Alpha-N-arabinofuranosidase</fullName>
    </submittedName>
    <submittedName>
        <fullName evidence="8">Xylosidase/arabinosidase</fullName>
    </submittedName>
</protein>
<keyword evidence="3 6" id="KW-0326">Glycosidase</keyword>
<accession>A0A1H7RBN6</accession>
<dbReference type="SUPFAM" id="SSF49899">
    <property type="entry name" value="Concanavalin A-like lectins/glucanases"/>
    <property type="match status" value="1"/>
</dbReference>
<dbReference type="GO" id="GO:0004553">
    <property type="term" value="F:hydrolase activity, hydrolyzing O-glycosyl compounds"/>
    <property type="evidence" value="ECO:0007669"/>
    <property type="project" value="InterPro"/>
</dbReference>
<keyword evidence="11" id="KW-1185">Reference proteome</keyword>
<dbReference type="RefSeq" id="WP_091486843.1">
    <property type="nucleotide sequence ID" value="NZ_BJUX01000007.1"/>
</dbReference>
<dbReference type="Gene3D" id="2.60.120.200">
    <property type="match status" value="1"/>
</dbReference>
<dbReference type="InterPro" id="IPR041542">
    <property type="entry name" value="GH43_C2"/>
</dbReference>
<dbReference type="InterPro" id="IPR006710">
    <property type="entry name" value="Glyco_hydro_43"/>
</dbReference>
<evidence type="ECO:0000256" key="6">
    <source>
        <dbReference type="RuleBase" id="RU361187"/>
    </source>
</evidence>
<dbReference type="GO" id="GO:0005975">
    <property type="term" value="P:carbohydrate metabolic process"/>
    <property type="evidence" value="ECO:0007669"/>
    <property type="project" value="InterPro"/>
</dbReference>
<organism evidence="9 10">
    <name type="scientific">Alkalibacterium putridalgicola</name>
    <dbReference type="NCBI Taxonomy" id="426703"/>
    <lineage>
        <taxon>Bacteria</taxon>
        <taxon>Bacillati</taxon>
        <taxon>Bacillota</taxon>
        <taxon>Bacilli</taxon>
        <taxon>Lactobacillales</taxon>
        <taxon>Carnobacteriaceae</taxon>
        <taxon>Alkalibacterium</taxon>
    </lineage>
</organism>
<evidence type="ECO:0000256" key="2">
    <source>
        <dbReference type="ARBA" id="ARBA00022801"/>
    </source>
</evidence>
<dbReference type="Gene3D" id="2.115.10.20">
    <property type="entry name" value="Glycosyl hydrolase domain, family 43"/>
    <property type="match status" value="1"/>
</dbReference>
<feature type="site" description="Important for catalytic activity, responsible for pKa modulation of the active site Glu and correct orientation of both the proton donor and substrate" evidence="5">
    <location>
        <position position="122"/>
    </location>
</feature>
<dbReference type="PANTHER" id="PTHR42812">
    <property type="entry name" value="BETA-XYLOSIDASE"/>
    <property type="match status" value="1"/>
</dbReference>
<dbReference type="SUPFAM" id="SSF75005">
    <property type="entry name" value="Arabinanase/levansucrase/invertase"/>
    <property type="match status" value="1"/>
</dbReference>
<dbReference type="CDD" id="cd18617">
    <property type="entry name" value="GH43_XynB-like"/>
    <property type="match status" value="1"/>
</dbReference>
<sequence length="512" mass="57371">MSTFTNPILKGFSPDPSVCAVGEDYYLVTSTFSYFPGVPIYHSKDLVNWKQIGNILDRKEQLPLEGAGHSRGIFAPTLRYHNGMFYMITTNVDHGGNFIVTAEKPEGPWSDPYWLKDAPGIDPSLFFDDDGKCYYTGTRPNPEGPKYNGDWEVWLQELDLETMQLTGVSTKIWAGAMKNAIWPEGPHLYKKDGYYYVMIAEGGTGYNHSITIARSERIDGHYEGYKNNPILTHRHLGKAFPVHNVGHGDLVETPDGQWFLTCLASRIFDGYSNLGRETFLAKVEWEDGWPVVNPGIGRLLAEQEHSLPMVPVEQQEQYDLSEDSPAFMYLRHPQMENYDRKSRAGWLRLHATSETLKDLSSPTYLGLRQQAMNYTLTTQLDASSLANDKAEVGLAVVQNDRYAIRLVASPFEEGFTVRMITTIDGVDEVVGEVTGMGALLELSFIGEGQQVKALVKDIESGREDTVAENIDTHYLSTEVAGGFVGCTMGLYVTSDNKGDYADFNWLEQKITK</sequence>
<name>A0A1H7RBN6_9LACT</name>
<reference evidence="8 11" key="2">
    <citation type="submission" date="2019-07" db="EMBL/GenBank/DDBJ databases">
        <title>Whole genome shotgun sequence of Alkalibacterium putridalgicola NBRC 103243.</title>
        <authorList>
            <person name="Hosoyama A."/>
            <person name="Uohara A."/>
            <person name="Ohji S."/>
            <person name="Ichikawa N."/>
        </authorList>
    </citation>
    <scope>NUCLEOTIDE SEQUENCE [LARGE SCALE GENOMIC DNA]</scope>
    <source>
        <strain evidence="8 11">NBRC 103243</strain>
    </source>
</reference>
<evidence type="ECO:0000256" key="5">
    <source>
        <dbReference type="PIRSR" id="PIRSR606710-2"/>
    </source>
</evidence>
<dbReference type="Pfam" id="PF17851">
    <property type="entry name" value="GH43_C2"/>
    <property type="match status" value="1"/>
</dbReference>
<dbReference type="OrthoDB" id="9801455at2"/>
<dbReference type="InterPro" id="IPR013320">
    <property type="entry name" value="ConA-like_dom_sf"/>
</dbReference>
<evidence type="ECO:0000313" key="11">
    <source>
        <dbReference type="Proteomes" id="UP000321425"/>
    </source>
</evidence>
<dbReference type="Proteomes" id="UP000321425">
    <property type="component" value="Unassembled WGS sequence"/>
</dbReference>
<dbReference type="Pfam" id="PF04616">
    <property type="entry name" value="Glyco_hydro_43"/>
    <property type="match status" value="1"/>
</dbReference>
<dbReference type="InterPro" id="IPR051795">
    <property type="entry name" value="Glycosyl_Hydrlase_43"/>
</dbReference>
<feature type="domain" description="Beta-xylosidase C-terminal Concanavalin A-like" evidence="7">
    <location>
        <begin position="319"/>
        <end position="507"/>
    </location>
</feature>
<evidence type="ECO:0000313" key="10">
    <source>
        <dbReference type="Proteomes" id="UP000198548"/>
    </source>
</evidence>
<evidence type="ECO:0000313" key="8">
    <source>
        <dbReference type="EMBL" id="GEK88821.1"/>
    </source>
</evidence>
<feature type="active site" description="Proton acceptor" evidence="4">
    <location>
        <position position="15"/>
    </location>
</feature>
<evidence type="ECO:0000313" key="9">
    <source>
        <dbReference type="EMBL" id="SEL57696.1"/>
    </source>
</evidence>
<reference evidence="9 10" key="1">
    <citation type="submission" date="2016-10" db="EMBL/GenBank/DDBJ databases">
        <authorList>
            <person name="de Groot N.N."/>
        </authorList>
    </citation>
    <scope>NUCLEOTIDE SEQUENCE [LARGE SCALE GENOMIC DNA]</scope>
    <source>
        <strain evidence="9 10">DSM 19182</strain>
    </source>
</reference>
<dbReference type="PANTHER" id="PTHR42812:SF12">
    <property type="entry name" value="BETA-XYLOSIDASE-RELATED"/>
    <property type="match status" value="1"/>
</dbReference>
<comment type="similarity">
    <text evidence="1 6">Belongs to the glycosyl hydrolase 43 family.</text>
</comment>